<dbReference type="GO" id="GO:0032259">
    <property type="term" value="P:methylation"/>
    <property type="evidence" value="ECO:0007669"/>
    <property type="project" value="UniProtKB-KW"/>
</dbReference>
<dbReference type="Gene3D" id="3.40.50.150">
    <property type="entry name" value="Vaccinia Virus protein VP39"/>
    <property type="match status" value="1"/>
</dbReference>
<evidence type="ECO:0000313" key="5">
    <source>
        <dbReference type="EMBL" id="QJR09121.1"/>
    </source>
</evidence>
<dbReference type="InterPro" id="IPR051052">
    <property type="entry name" value="Diverse_substrate_MTase"/>
</dbReference>
<comment type="similarity">
    <text evidence="1">Belongs to the methyltransferase superfamily.</text>
</comment>
<sequence>MSAARFVDHFSKHSDVYAQSRPTYPDSIFRRLADLAPARERAWDCATGSGQAAIGLARHFEHVEATDASAQQIGNAIATPGVTFSVQPAESTTFAAGSFDAICVAQALHWFDVGRFYAEAKRVLRPRGLLLVVGYDRSRFEPAIEPEFERIVLAPLKPHWPQQNKLLWDGYKDLPFPFTPVDFPATDIELDWTLEQLLGYVASWSATRTLLPSQPAYLEEIAAALAPLWGDGSRRVTMPLHVKCGRHDG</sequence>
<evidence type="ECO:0000259" key="4">
    <source>
        <dbReference type="Pfam" id="PF08241"/>
    </source>
</evidence>
<keyword evidence="2" id="KW-0489">Methyltransferase</keyword>
<name>A0A6M4GPI7_9PROT</name>
<evidence type="ECO:0000256" key="2">
    <source>
        <dbReference type="ARBA" id="ARBA00022603"/>
    </source>
</evidence>
<evidence type="ECO:0000313" key="6">
    <source>
        <dbReference type="Proteomes" id="UP000501534"/>
    </source>
</evidence>
<evidence type="ECO:0000256" key="3">
    <source>
        <dbReference type="ARBA" id="ARBA00022679"/>
    </source>
</evidence>
<dbReference type="CDD" id="cd02440">
    <property type="entry name" value="AdoMet_MTases"/>
    <property type="match status" value="1"/>
</dbReference>
<dbReference type="SUPFAM" id="SSF53335">
    <property type="entry name" value="S-adenosyl-L-methionine-dependent methyltransferases"/>
    <property type="match status" value="1"/>
</dbReference>
<dbReference type="GO" id="GO:0008757">
    <property type="term" value="F:S-adenosylmethionine-dependent methyltransferase activity"/>
    <property type="evidence" value="ECO:0007669"/>
    <property type="project" value="InterPro"/>
</dbReference>
<proteinExistence type="inferred from homology"/>
<reference evidence="5 6" key="1">
    <citation type="submission" date="2020-04" db="EMBL/GenBank/DDBJ databases">
        <title>Usitatibacter rugosus gen. nov., sp. nov. and Usitatibacter palustris sp. nov., novel members of Usitatibacteraceae fam. nov. within the order Nitrosomonadales isolated from soil.</title>
        <authorList>
            <person name="Huber K.J."/>
            <person name="Neumann-Schaal M."/>
            <person name="Geppert A."/>
            <person name="Luckner M."/>
            <person name="Wanner G."/>
            <person name="Overmann J."/>
        </authorList>
    </citation>
    <scope>NUCLEOTIDE SEQUENCE [LARGE SCALE GENOMIC DNA]</scope>
    <source>
        <strain evidence="5 6">0125_3</strain>
    </source>
</reference>
<dbReference type="EMBL" id="CP053069">
    <property type="protein sequence ID" value="QJR09121.1"/>
    <property type="molecule type" value="Genomic_DNA"/>
</dbReference>
<gene>
    <name evidence="5" type="ORF">DSM104443_00157</name>
</gene>
<evidence type="ECO:0000256" key="1">
    <source>
        <dbReference type="ARBA" id="ARBA00008361"/>
    </source>
</evidence>
<feature type="domain" description="Methyltransferase type 11" evidence="4">
    <location>
        <begin position="44"/>
        <end position="131"/>
    </location>
</feature>
<dbReference type="InterPro" id="IPR013216">
    <property type="entry name" value="Methyltransf_11"/>
</dbReference>
<protein>
    <recommendedName>
        <fullName evidence="4">Methyltransferase type 11 domain-containing protein</fullName>
    </recommendedName>
</protein>
<dbReference type="AlphaFoldDB" id="A0A6M4GPI7"/>
<organism evidence="5 6">
    <name type="scientific">Usitatibacter rugosus</name>
    <dbReference type="NCBI Taxonomy" id="2732067"/>
    <lineage>
        <taxon>Bacteria</taxon>
        <taxon>Pseudomonadati</taxon>
        <taxon>Pseudomonadota</taxon>
        <taxon>Betaproteobacteria</taxon>
        <taxon>Nitrosomonadales</taxon>
        <taxon>Usitatibacteraceae</taxon>
        <taxon>Usitatibacter</taxon>
    </lineage>
</organism>
<keyword evidence="6" id="KW-1185">Reference proteome</keyword>
<accession>A0A6M4GPI7</accession>
<dbReference type="PANTHER" id="PTHR44942:SF4">
    <property type="entry name" value="METHYLTRANSFERASE TYPE 11 DOMAIN-CONTAINING PROTEIN"/>
    <property type="match status" value="1"/>
</dbReference>
<dbReference type="RefSeq" id="WP_171088819.1">
    <property type="nucleotide sequence ID" value="NZ_CP053069.1"/>
</dbReference>
<dbReference type="Pfam" id="PF08241">
    <property type="entry name" value="Methyltransf_11"/>
    <property type="match status" value="1"/>
</dbReference>
<dbReference type="InterPro" id="IPR029063">
    <property type="entry name" value="SAM-dependent_MTases_sf"/>
</dbReference>
<keyword evidence="3" id="KW-0808">Transferase</keyword>
<dbReference type="Proteomes" id="UP000501534">
    <property type="component" value="Chromosome"/>
</dbReference>
<dbReference type="KEGG" id="uru:DSM104443_00157"/>
<dbReference type="PANTHER" id="PTHR44942">
    <property type="entry name" value="METHYLTRANSF_11 DOMAIN-CONTAINING PROTEIN"/>
    <property type="match status" value="1"/>
</dbReference>